<evidence type="ECO:0000313" key="10">
    <source>
        <dbReference type="EMBL" id="MCW8346031.1"/>
    </source>
</evidence>
<evidence type="ECO:0000256" key="8">
    <source>
        <dbReference type="ARBA" id="ARBA00023204"/>
    </source>
</evidence>
<dbReference type="GO" id="GO:0016787">
    <property type="term" value="F:hydrolase activity"/>
    <property type="evidence" value="ECO:0007669"/>
    <property type="project" value="UniProtKB-KW"/>
</dbReference>
<gene>
    <name evidence="10" type="ORF">MD535_08425</name>
</gene>
<sequence length="287" mass="32749">MKFTCIMAISIFPTITYALTVTSWNIEWLSLTPSNRFEQSKRTDTDFQALSRHLKQVSPDVLAFQEVDSIAAIQKVVGDEYTIYFSDRALSHNHKHQFNEINQYTGFAIRDTLQVNDLPDFPLTQGNRLRFASAVTLTHKGKKIQLLSVHLKAGCSGKYSSTSSCKQLKRQGKAINSWLKQVEQRGQHYILLGDFNHNLAYRGDWLWTQMTNGLTYSPRLTSQSTKASCKVRSNRNPNRTHQFRSLIDHIIVSPSLRTSPAIQNTMETKDVLSFNMSDHCPISVTLY</sequence>
<proteinExistence type="predicted"/>
<keyword evidence="8" id="KW-0234">DNA repair</keyword>
<dbReference type="PANTHER" id="PTHR15822:SF4">
    <property type="entry name" value="TYROSYL-DNA PHOSPHODIESTERASE 2"/>
    <property type="match status" value="1"/>
</dbReference>
<dbReference type="AlphaFoldDB" id="A0A9X3CMC7"/>
<comment type="cofactor">
    <cofactor evidence="1">
        <name>Mn(2+)</name>
        <dbReference type="ChEBI" id="CHEBI:29035"/>
    </cofactor>
</comment>
<evidence type="ECO:0000256" key="4">
    <source>
        <dbReference type="ARBA" id="ARBA00022723"/>
    </source>
</evidence>
<evidence type="ECO:0000256" key="5">
    <source>
        <dbReference type="ARBA" id="ARBA00022763"/>
    </source>
</evidence>
<evidence type="ECO:0000256" key="2">
    <source>
        <dbReference type="ARBA" id="ARBA00001946"/>
    </source>
</evidence>
<dbReference type="Proteomes" id="UP001155587">
    <property type="component" value="Unassembled WGS sequence"/>
</dbReference>
<keyword evidence="11" id="KW-1185">Reference proteome</keyword>
<dbReference type="EMBL" id="JAKRRY010000008">
    <property type="protein sequence ID" value="MCW8346031.1"/>
    <property type="molecule type" value="Genomic_DNA"/>
</dbReference>
<name>A0A9X3CMC7_9VIBR</name>
<comment type="cofactor">
    <cofactor evidence="2">
        <name>Mg(2+)</name>
        <dbReference type="ChEBI" id="CHEBI:18420"/>
    </cofactor>
</comment>
<dbReference type="GO" id="GO:0046872">
    <property type="term" value="F:metal ion binding"/>
    <property type="evidence" value="ECO:0007669"/>
    <property type="project" value="UniProtKB-KW"/>
</dbReference>
<comment type="caution">
    <text evidence="10">The sequence shown here is derived from an EMBL/GenBank/DDBJ whole genome shotgun (WGS) entry which is preliminary data.</text>
</comment>
<evidence type="ECO:0000256" key="6">
    <source>
        <dbReference type="ARBA" id="ARBA00022801"/>
    </source>
</evidence>
<dbReference type="RefSeq" id="WP_265674429.1">
    <property type="nucleotide sequence ID" value="NZ_JAKRRY010000008.1"/>
</dbReference>
<evidence type="ECO:0000256" key="1">
    <source>
        <dbReference type="ARBA" id="ARBA00001936"/>
    </source>
</evidence>
<reference evidence="10" key="1">
    <citation type="submission" date="2022-02" db="EMBL/GenBank/DDBJ databases">
        <title>Vibrio sp. nov, a new bacterium isolated from seawater.</title>
        <authorList>
            <person name="Yuan Y."/>
        </authorList>
    </citation>
    <scope>NUCLEOTIDE SEQUENCE</scope>
    <source>
        <strain evidence="10">ZSDZ65</strain>
    </source>
</reference>
<evidence type="ECO:0000259" key="9">
    <source>
        <dbReference type="Pfam" id="PF03372"/>
    </source>
</evidence>
<dbReference type="Pfam" id="PF03372">
    <property type="entry name" value="Exo_endo_phos"/>
    <property type="match status" value="1"/>
</dbReference>
<dbReference type="GO" id="GO:0006281">
    <property type="term" value="P:DNA repair"/>
    <property type="evidence" value="ECO:0007669"/>
    <property type="project" value="UniProtKB-KW"/>
</dbReference>
<keyword evidence="10" id="KW-0255">Endonuclease</keyword>
<dbReference type="SUPFAM" id="SSF56219">
    <property type="entry name" value="DNase I-like"/>
    <property type="match status" value="1"/>
</dbReference>
<organism evidence="10 11">
    <name type="scientific">Vibrio qingdaonensis</name>
    <dbReference type="NCBI Taxonomy" id="2829491"/>
    <lineage>
        <taxon>Bacteria</taxon>
        <taxon>Pseudomonadati</taxon>
        <taxon>Pseudomonadota</taxon>
        <taxon>Gammaproteobacteria</taxon>
        <taxon>Vibrionales</taxon>
        <taxon>Vibrionaceae</taxon>
        <taxon>Vibrio</taxon>
    </lineage>
</organism>
<dbReference type="GO" id="GO:0004519">
    <property type="term" value="F:endonuclease activity"/>
    <property type="evidence" value="ECO:0007669"/>
    <property type="project" value="UniProtKB-KW"/>
</dbReference>
<accession>A0A9X3CMC7</accession>
<dbReference type="PANTHER" id="PTHR15822">
    <property type="entry name" value="TRAF AND TNF RECEPTOR-ASSOCIATED PROTEIN"/>
    <property type="match status" value="1"/>
</dbReference>
<keyword evidence="6" id="KW-0378">Hydrolase</keyword>
<feature type="domain" description="Endonuclease/exonuclease/phosphatase" evidence="9">
    <location>
        <begin position="23"/>
        <end position="262"/>
    </location>
</feature>
<dbReference type="InterPro" id="IPR036691">
    <property type="entry name" value="Endo/exonu/phosph_ase_sf"/>
</dbReference>
<dbReference type="InterPro" id="IPR051547">
    <property type="entry name" value="TDP2-like"/>
</dbReference>
<evidence type="ECO:0000256" key="3">
    <source>
        <dbReference type="ARBA" id="ARBA00022722"/>
    </source>
</evidence>
<keyword evidence="4" id="KW-0479">Metal-binding</keyword>
<keyword evidence="7" id="KW-0460">Magnesium</keyword>
<protein>
    <submittedName>
        <fullName evidence="10">Endonuclease/exonuclease/phosphatase family protein</fullName>
    </submittedName>
</protein>
<keyword evidence="5" id="KW-0227">DNA damage</keyword>
<keyword evidence="3" id="KW-0540">Nuclease</keyword>
<evidence type="ECO:0000256" key="7">
    <source>
        <dbReference type="ARBA" id="ARBA00022842"/>
    </source>
</evidence>
<dbReference type="Gene3D" id="3.60.10.10">
    <property type="entry name" value="Endonuclease/exonuclease/phosphatase"/>
    <property type="match status" value="1"/>
</dbReference>
<evidence type="ECO:0000313" key="11">
    <source>
        <dbReference type="Proteomes" id="UP001155587"/>
    </source>
</evidence>
<dbReference type="InterPro" id="IPR005135">
    <property type="entry name" value="Endo/exonuclease/phosphatase"/>
</dbReference>